<gene>
    <name evidence="2" type="ORF">QJ048_06735</name>
</gene>
<feature type="transmembrane region" description="Helical" evidence="1">
    <location>
        <begin position="137"/>
        <end position="156"/>
    </location>
</feature>
<feature type="transmembrane region" description="Helical" evidence="1">
    <location>
        <begin position="203"/>
        <end position="221"/>
    </location>
</feature>
<dbReference type="EMBL" id="JASBRG010000003">
    <property type="protein sequence ID" value="MDI3319461.1"/>
    <property type="molecule type" value="Genomic_DNA"/>
</dbReference>
<comment type="caution">
    <text evidence="2">The sequence shown here is derived from an EMBL/GenBank/DDBJ whole genome shotgun (WGS) entry which is preliminary data.</text>
</comment>
<reference evidence="2 3" key="1">
    <citation type="submission" date="2023-05" db="EMBL/GenBank/DDBJ databases">
        <title>Genome sequence of Pinibacter sp. MAH-24.</title>
        <authorList>
            <person name="Huq M.A."/>
        </authorList>
    </citation>
    <scope>NUCLEOTIDE SEQUENCE [LARGE SCALE GENOMIC DNA]</scope>
    <source>
        <strain evidence="2 3">MAH-24</strain>
    </source>
</reference>
<keyword evidence="3" id="KW-1185">Reference proteome</keyword>
<feature type="transmembrane region" description="Helical" evidence="1">
    <location>
        <begin position="12"/>
        <end position="34"/>
    </location>
</feature>
<feature type="transmembrane region" description="Helical" evidence="1">
    <location>
        <begin position="40"/>
        <end position="57"/>
    </location>
</feature>
<feature type="transmembrane region" description="Helical" evidence="1">
    <location>
        <begin position="78"/>
        <end position="100"/>
    </location>
</feature>
<proteinExistence type="predicted"/>
<keyword evidence="1" id="KW-1133">Transmembrane helix</keyword>
<evidence type="ECO:0000313" key="3">
    <source>
        <dbReference type="Proteomes" id="UP001226434"/>
    </source>
</evidence>
<accession>A0ABT6RAN3</accession>
<keyword evidence="1" id="KW-0472">Membrane</keyword>
<evidence type="ECO:0000313" key="2">
    <source>
        <dbReference type="EMBL" id="MDI3319461.1"/>
    </source>
</evidence>
<evidence type="ECO:0000256" key="1">
    <source>
        <dbReference type="SAM" id="Phobius"/>
    </source>
</evidence>
<dbReference type="RefSeq" id="WP_282333575.1">
    <property type="nucleotide sequence ID" value="NZ_JASBRG010000003.1"/>
</dbReference>
<protein>
    <submittedName>
        <fullName evidence="2">Uncharacterized protein</fullName>
    </submittedName>
</protein>
<keyword evidence="1" id="KW-0812">Transmembrane</keyword>
<organism evidence="2 3">
    <name type="scientific">Pinibacter soli</name>
    <dbReference type="NCBI Taxonomy" id="3044211"/>
    <lineage>
        <taxon>Bacteria</taxon>
        <taxon>Pseudomonadati</taxon>
        <taxon>Bacteroidota</taxon>
        <taxon>Chitinophagia</taxon>
        <taxon>Chitinophagales</taxon>
        <taxon>Chitinophagaceae</taxon>
        <taxon>Pinibacter</taxon>
    </lineage>
</organism>
<feature type="transmembrane region" description="Helical" evidence="1">
    <location>
        <begin position="168"/>
        <end position="191"/>
    </location>
</feature>
<sequence>MSTSTLQLDRKFLVSTFIIAFVYCCIIVFVYKIFGKEVAGIAGGILTAIVGVIFKQFETLQFKKNEAQNSSFVRYRFSWGKVIVVCFVYTGIFLTIQNLLETILPNLVGVSDDIGDVMRRPGGDNVFSDGSKIVLYYGYWELAYGSLAFFLGGFMAGKSLLKVTYMEAFVAGLFVFVLTYINSIAEVLSHYSNKSSLYNDTDQFTFSLVYIVFGLVGVYVSKIRSHL</sequence>
<dbReference type="Proteomes" id="UP001226434">
    <property type="component" value="Unassembled WGS sequence"/>
</dbReference>
<name>A0ABT6RAN3_9BACT</name>